<evidence type="ECO:0000313" key="2">
    <source>
        <dbReference type="Proteomes" id="UP000054321"/>
    </source>
</evidence>
<protein>
    <submittedName>
        <fullName evidence="1">Uncharacterized protein</fullName>
    </submittedName>
</protein>
<evidence type="ECO:0000313" key="1">
    <source>
        <dbReference type="EMBL" id="KIM95393.1"/>
    </source>
</evidence>
<dbReference type="HOGENOM" id="CLU_2705472_0_0_1"/>
<keyword evidence="2" id="KW-1185">Reference proteome</keyword>
<gene>
    <name evidence="1" type="ORF">OIDMADRAFT_21137</name>
</gene>
<proteinExistence type="predicted"/>
<dbReference type="AlphaFoldDB" id="A0A0C3C904"/>
<sequence>MSIYFPLFLSEGICQSLQRYLDRNTTLAHPDADTSTNATLEARDVTSPQYPPAIVKDSTSRSLLYVDTRSRIE</sequence>
<organism evidence="1 2">
    <name type="scientific">Oidiodendron maius (strain Zn)</name>
    <dbReference type="NCBI Taxonomy" id="913774"/>
    <lineage>
        <taxon>Eukaryota</taxon>
        <taxon>Fungi</taxon>
        <taxon>Dikarya</taxon>
        <taxon>Ascomycota</taxon>
        <taxon>Pezizomycotina</taxon>
        <taxon>Leotiomycetes</taxon>
        <taxon>Leotiomycetes incertae sedis</taxon>
        <taxon>Myxotrichaceae</taxon>
        <taxon>Oidiodendron</taxon>
    </lineage>
</organism>
<reference evidence="1 2" key="1">
    <citation type="submission" date="2014-04" db="EMBL/GenBank/DDBJ databases">
        <authorList>
            <consortium name="DOE Joint Genome Institute"/>
            <person name="Kuo A."/>
            <person name="Martino E."/>
            <person name="Perotto S."/>
            <person name="Kohler A."/>
            <person name="Nagy L.G."/>
            <person name="Floudas D."/>
            <person name="Copeland A."/>
            <person name="Barry K.W."/>
            <person name="Cichocki N."/>
            <person name="Veneault-Fourrey C."/>
            <person name="LaButti K."/>
            <person name="Lindquist E.A."/>
            <person name="Lipzen A."/>
            <person name="Lundell T."/>
            <person name="Morin E."/>
            <person name="Murat C."/>
            <person name="Sun H."/>
            <person name="Tunlid A."/>
            <person name="Henrissat B."/>
            <person name="Grigoriev I.V."/>
            <person name="Hibbett D.S."/>
            <person name="Martin F."/>
            <person name="Nordberg H.P."/>
            <person name="Cantor M.N."/>
            <person name="Hua S.X."/>
        </authorList>
    </citation>
    <scope>NUCLEOTIDE SEQUENCE [LARGE SCALE GENOMIC DNA]</scope>
    <source>
        <strain evidence="1 2">Zn</strain>
    </source>
</reference>
<reference evidence="2" key="2">
    <citation type="submission" date="2015-01" db="EMBL/GenBank/DDBJ databases">
        <title>Evolutionary Origins and Diversification of the Mycorrhizal Mutualists.</title>
        <authorList>
            <consortium name="DOE Joint Genome Institute"/>
            <consortium name="Mycorrhizal Genomics Consortium"/>
            <person name="Kohler A."/>
            <person name="Kuo A."/>
            <person name="Nagy L.G."/>
            <person name="Floudas D."/>
            <person name="Copeland A."/>
            <person name="Barry K.W."/>
            <person name="Cichocki N."/>
            <person name="Veneault-Fourrey C."/>
            <person name="LaButti K."/>
            <person name="Lindquist E.A."/>
            <person name="Lipzen A."/>
            <person name="Lundell T."/>
            <person name="Morin E."/>
            <person name="Murat C."/>
            <person name="Riley R."/>
            <person name="Ohm R."/>
            <person name="Sun H."/>
            <person name="Tunlid A."/>
            <person name="Henrissat B."/>
            <person name="Grigoriev I.V."/>
            <person name="Hibbett D.S."/>
            <person name="Martin F."/>
        </authorList>
    </citation>
    <scope>NUCLEOTIDE SEQUENCE [LARGE SCALE GENOMIC DNA]</scope>
    <source>
        <strain evidence="2">Zn</strain>
    </source>
</reference>
<accession>A0A0C3C904</accession>
<dbReference type="Proteomes" id="UP000054321">
    <property type="component" value="Unassembled WGS sequence"/>
</dbReference>
<dbReference type="EMBL" id="KN832887">
    <property type="protein sequence ID" value="KIM95393.1"/>
    <property type="molecule type" value="Genomic_DNA"/>
</dbReference>
<name>A0A0C3C904_OIDMZ</name>
<dbReference type="InParanoid" id="A0A0C3C904"/>